<keyword evidence="4" id="KW-1000">Mitochondrion outer membrane</keyword>
<accession>A0A9P4M7W3</accession>
<feature type="domain" description="Phospholipid/glycerol acyltransferase" evidence="13">
    <location>
        <begin position="64"/>
        <end position="252"/>
    </location>
</feature>
<evidence type="ECO:0000256" key="3">
    <source>
        <dbReference type="ARBA" id="ARBA00022679"/>
    </source>
</evidence>
<proteinExistence type="inferred from homology"/>
<comment type="caution">
    <text evidence="14">The sequence shown here is derived from an EMBL/GenBank/DDBJ whole genome shotgun (WGS) entry which is preliminary data.</text>
</comment>
<gene>
    <name evidence="14" type="ORF">NA57DRAFT_65256</name>
</gene>
<evidence type="ECO:0000256" key="1">
    <source>
        <dbReference type="ARBA" id="ARBA00004137"/>
    </source>
</evidence>
<evidence type="ECO:0000313" key="15">
    <source>
        <dbReference type="Proteomes" id="UP000799772"/>
    </source>
</evidence>
<keyword evidence="9" id="KW-0012">Acyltransferase</keyword>
<evidence type="ECO:0000259" key="13">
    <source>
        <dbReference type="SMART" id="SM00563"/>
    </source>
</evidence>
<dbReference type="PRINTS" id="PR00979">
    <property type="entry name" value="TAFAZZIN"/>
</dbReference>
<keyword evidence="8" id="KW-0472">Membrane</keyword>
<evidence type="ECO:0000256" key="7">
    <source>
        <dbReference type="ARBA" id="ARBA00023128"/>
    </source>
</evidence>
<name>A0A9P4M7W3_9PEZI</name>
<evidence type="ECO:0000313" key="14">
    <source>
        <dbReference type="EMBL" id="KAF2100918.1"/>
    </source>
</evidence>
<evidence type="ECO:0000256" key="2">
    <source>
        <dbReference type="ARBA" id="ARBA00010524"/>
    </source>
</evidence>
<dbReference type="InterPro" id="IPR002123">
    <property type="entry name" value="Plipid/glycerol_acylTrfase"/>
</dbReference>
<evidence type="ECO:0000256" key="5">
    <source>
        <dbReference type="ARBA" id="ARBA00022792"/>
    </source>
</evidence>
<reference evidence="14" key="1">
    <citation type="journal article" date="2020" name="Stud. Mycol.">
        <title>101 Dothideomycetes genomes: a test case for predicting lifestyles and emergence of pathogens.</title>
        <authorList>
            <person name="Haridas S."/>
            <person name="Albert R."/>
            <person name="Binder M."/>
            <person name="Bloem J."/>
            <person name="Labutti K."/>
            <person name="Salamov A."/>
            <person name="Andreopoulos B."/>
            <person name="Baker S."/>
            <person name="Barry K."/>
            <person name="Bills G."/>
            <person name="Bluhm B."/>
            <person name="Cannon C."/>
            <person name="Castanera R."/>
            <person name="Culley D."/>
            <person name="Daum C."/>
            <person name="Ezra D."/>
            <person name="Gonzalez J."/>
            <person name="Henrissat B."/>
            <person name="Kuo A."/>
            <person name="Liang C."/>
            <person name="Lipzen A."/>
            <person name="Lutzoni F."/>
            <person name="Magnuson J."/>
            <person name="Mondo S."/>
            <person name="Nolan M."/>
            <person name="Ohm R."/>
            <person name="Pangilinan J."/>
            <person name="Park H.-J."/>
            <person name="Ramirez L."/>
            <person name="Alfaro M."/>
            <person name="Sun H."/>
            <person name="Tritt A."/>
            <person name="Yoshinaga Y."/>
            <person name="Zwiers L.-H."/>
            <person name="Turgeon B."/>
            <person name="Goodwin S."/>
            <person name="Spatafora J."/>
            <person name="Crous P."/>
            <person name="Grigoriev I."/>
        </authorList>
    </citation>
    <scope>NUCLEOTIDE SEQUENCE</scope>
    <source>
        <strain evidence="14">CBS 133067</strain>
    </source>
</reference>
<evidence type="ECO:0000256" key="10">
    <source>
        <dbReference type="ARBA" id="ARBA00024323"/>
    </source>
</evidence>
<evidence type="ECO:0000256" key="9">
    <source>
        <dbReference type="ARBA" id="ARBA00023315"/>
    </source>
</evidence>
<dbReference type="PANTHER" id="PTHR12497:SF0">
    <property type="entry name" value="TAFAZZIN"/>
    <property type="match status" value="1"/>
</dbReference>
<keyword evidence="3" id="KW-0808">Transferase</keyword>
<dbReference type="SUPFAM" id="SSF69593">
    <property type="entry name" value="Glycerol-3-phosphate (1)-acyltransferase"/>
    <property type="match status" value="1"/>
</dbReference>
<dbReference type="SMART" id="SM00563">
    <property type="entry name" value="PlsC"/>
    <property type="match status" value="1"/>
</dbReference>
<dbReference type="GO" id="GO:0047184">
    <property type="term" value="F:1-acylglycerophosphocholine O-acyltransferase activity"/>
    <property type="evidence" value="ECO:0007669"/>
    <property type="project" value="TreeGrafter"/>
</dbReference>
<dbReference type="GO" id="GO:0007007">
    <property type="term" value="P:inner mitochondrial membrane organization"/>
    <property type="evidence" value="ECO:0007669"/>
    <property type="project" value="TreeGrafter"/>
</dbReference>
<dbReference type="Proteomes" id="UP000799772">
    <property type="component" value="Unassembled WGS sequence"/>
</dbReference>
<dbReference type="AlphaFoldDB" id="A0A9P4M7W3"/>
<evidence type="ECO:0000256" key="6">
    <source>
        <dbReference type="ARBA" id="ARBA00023098"/>
    </source>
</evidence>
<keyword evidence="5" id="KW-0999">Mitochondrion inner membrane</keyword>
<dbReference type="GO" id="GO:0005743">
    <property type="term" value="C:mitochondrial inner membrane"/>
    <property type="evidence" value="ECO:0007669"/>
    <property type="project" value="UniProtKB-SubCell"/>
</dbReference>
<keyword evidence="6" id="KW-0443">Lipid metabolism</keyword>
<dbReference type="OrthoDB" id="193467at2759"/>
<evidence type="ECO:0000256" key="12">
    <source>
        <dbReference type="RuleBase" id="RU365062"/>
    </source>
</evidence>
<dbReference type="PANTHER" id="PTHR12497">
    <property type="entry name" value="TAZ PROTEIN TAFAZZIN"/>
    <property type="match status" value="1"/>
</dbReference>
<sequence length="383" mass="44126">MPDEDHPERPSVLWRGASTLTTTVVGAFARTFLFTFCKLEIHGLEAFIDLLESRWDVNGRQRGLITVSNHLSVLDDPLIWGPLPFKFFRSPDNLRWSMGSYDICFNQTKIESAFFTFGQLLPTHRSRHSPFGGLFQPTVTQAIRLLSEGPFPKPYNYHATPESPVPRKSFSKPDLADPFSSGNLTYTTNGYDVFPAPSAYLNRRHAWVHIFPEGKVHQMPDLNMRYFKWGIARLILESEPCPDVVPLWFEGMEQVMDEERGSPRFLPRIGKRVSITYGDALDVDKVFGDLRERWKRLYNKEIKRLGESRKLDMGVLNDELKYGKEAVDLRTECTMRVRKEVLKLRIARGRSDEDPKWSLVETYALEGKKEEGKMDDGSIVKDM</sequence>
<evidence type="ECO:0000256" key="4">
    <source>
        <dbReference type="ARBA" id="ARBA00022787"/>
    </source>
</evidence>
<evidence type="ECO:0000256" key="8">
    <source>
        <dbReference type="ARBA" id="ARBA00023136"/>
    </source>
</evidence>
<dbReference type="GO" id="GO:0035965">
    <property type="term" value="P:cardiolipin acyl-chain remodeling"/>
    <property type="evidence" value="ECO:0007669"/>
    <property type="project" value="TreeGrafter"/>
</dbReference>
<dbReference type="InterPro" id="IPR000872">
    <property type="entry name" value="Tafazzin"/>
</dbReference>
<keyword evidence="15" id="KW-1185">Reference proteome</keyword>
<dbReference type="EMBL" id="ML978124">
    <property type="protein sequence ID" value="KAF2100918.1"/>
    <property type="molecule type" value="Genomic_DNA"/>
</dbReference>
<comment type="catalytic activity">
    <reaction evidence="11">
        <text>1'-[1,2-diacyl-sn-glycero-3-phospho],3'-[1-acyl-sn-glycero-3-phospho]-glycerol + a 1,2-diacyl-sn-glycero-3-phosphocholine = a cardiolipin + a 1-acyl-sn-glycero-3-phosphocholine</text>
        <dbReference type="Rhea" id="RHEA:33731"/>
        <dbReference type="ChEBI" id="CHEBI:57643"/>
        <dbReference type="ChEBI" id="CHEBI:58168"/>
        <dbReference type="ChEBI" id="CHEBI:62237"/>
        <dbReference type="ChEBI" id="CHEBI:64743"/>
    </reaction>
    <physiologicalReaction direction="left-to-right" evidence="11">
        <dbReference type="Rhea" id="RHEA:33732"/>
    </physiologicalReaction>
    <physiologicalReaction direction="right-to-left" evidence="11">
        <dbReference type="Rhea" id="RHEA:33733"/>
    </physiologicalReaction>
</comment>
<protein>
    <recommendedName>
        <fullName evidence="12">Tafazzin family protein</fullName>
    </recommendedName>
</protein>
<dbReference type="GO" id="GO:0005741">
    <property type="term" value="C:mitochondrial outer membrane"/>
    <property type="evidence" value="ECO:0007669"/>
    <property type="project" value="UniProtKB-SubCell"/>
</dbReference>
<organism evidence="14 15">
    <name type="scientific">Rhizodiscina lignyota</name>
    <dbReference type="NCBI Taxonomy" id="1504668"/>
    <lineage>
        <taxon>Eukaryota</taxon>
        <taxon>Fungi</taxon>
        <taxon>Dikarya</taxon>
        <taxon>Ascomycota</taxon>
        <taxon>Pezizomycotina</taxon>
        <taxon>Dothideomycetes</taxon>
        <taxon>Pleosporomycetidae</taxon>
        <taxon>Aulographales</taxon>
        <taxon>Rhizodiscinaceae</taxon>
        <taxon>Rhizodiscina</taxon>
    </lineage>
</organism>
<comment type="subcellular location">
    <subcellularLocation>
        <location evidence="1">Mitochondrion inner membrane</location>
        <topology evidence="1">Peripheral membrane protein</topology>
        <orientation evidence="1">Intermembrane side</orientation>
    </subcellularLocation>
    <subcellularLocation>
        <location evidence="10">Mitochondrion outer membrane</location>
        <topology evidence="10">Peripheral membrane protein</topology>
        <orientation evidence="10">Intermembrane side</orientation>
    </subcellularLocation>
</comment>
<comment type="similarity">
    <text evidence="2 12">Belongs to the taffazin family.</text>
</comment>
<evidence type="ECO:0000256" key="11">
    <source>
        <dbReference type="ARBA" id="ARBA00047906"/>
    </source>
</evidence>
<keyword evidence="7" id="KW-0496">Mitochondrion</keyword>